<comment type="caution">
    <text evidence="13">The sequence shown here is derived from an EMBL/GenBank/DDBJ whole genome shotgun (WGS) entry which is preliminary data.</text>
</comment>
<evidence type="ECO:0000256" key="3">
    <source>
        <dbReference type="ARBA" id="ARBA00022692"/>
    </source>
</evidence>
<dbReference type="InterPro" id="IPR001915">
    <property type="entry name" value="Peptidase_M48"/>
</dbReference>
<name>A0A8J8C7T5_9EURY</name>
<evidence type="ECO:0000256" key="7">
    <source>
        <dbReference type="ARBA" id="ARBA00022989"/>
    </source>
</evidence>
<dbReference type="AlphaFoldDB" id="A0A8J8C7T5"/>
<evidence type="ECO:0000256" key="11">
    <source>
        <dbReference type="SAM" id="Phobius"/>
    </source>
</evidence>
<keyword evidence="14" id="KW-1185">Reference proteome</keyword>
<organism evidence="13 14">
    <name type="scientific">Haloarcula limicola</name>
    <dbReference type="NCBI Taxonomy" id="1429915"/>
    <lineage>
        <taxon>Archaea</taxon>
        <taxon>Methanobacteriati</taxon>
        <taxon>Methanobacteriota</taxon>
        <taxon>Stenosarchaea group</taxon>
        <taxon>Halobacteria</taxon>
        <taxon>Halobacteriales</taxon>
        <taxon>Haloarculaceae</taxon>
        <taxon>Haloarcula</taxon>
    </lineage>
</organism>
<feature type="domain" description="Peptidase M48" evidence="12">
    <location>
        <begin position="99"/>
        <end position="326"/>
    </location>
</feature>
<dbReference type="EC" id="3.4.24.-" evidence="13"/>
<dbReference type="GO" id="GO:0046872">
    <property type="term" value="F:metal ion binding"/>
    <property type="evidence" value="ECO:0007669"/>
    <property type="project" value="UniProtKB-KW"/>
</dbReference>
<evidence type="ECO:0000313" key="13">
    <source>
        <dbReference type="EMBL" id="MBV0923875.1"/>
    </source>
</evidence>
<dbReference type="GO" id="GO:0004222">
    <property type="term" value="F:metalloendopeptidase activity"/>
    <property type="evidence" value="ECO:0007669"/>
    <property type="project" value="InterPro"/>
</dbReference>
<evidence type="ECO:0000313" key="14">
    <source>
        <dbReference type="Proteomes" id="UP000766550"/>
    </source>
</evidence>
<comment type="cofactor">
    <cofactor evidence="10">
        <name>Zn(2+)</name>
        <dbReference type="ChEBI" id="CHEBI:29105"/>
    </cofactor>
    <text evidence="10">Binds 1 zinc ion per subunit.</text>
</comment>
<keyword evidence="4" id="KW-0479">Metal-binding</keyword>
<protein>
    <submittedName>
        <fullName evidence="13">M48 family metalloprotease</fullName>
        <ecNumber evidence="13">3.4.24.-</ecNumber>
    </submittedName>
</protein>
<dbReference type="PANTHER" id="PTHR43221">
    <property type="entry name" value="PROTEASE HTPX"/>
    <property type="match status" value="1"/>
</dbReference>
<feature type="transmembrane region" description="Helical" evidence="11">
    <location>
        <begin position="56"/>
        <end position="76"/>
    </location>
</feature>
<gene>
    <name evidence="13" type="ORF">KTS45_06630</name>
</gene>
<comment type="similarity">
    <text evidence="10">Belongs to the peptidase M48 family.</text>
</comment>
<keyword evidence="7 11" id="KW-1133">Transmembrane helix</keyword>
<evidence type="ECO:0000256" key="6">
    <source>
        <dbReference type="ARBA" id="ARBA00022833"/>
    </source>
</evidence>
<accession>A0A8J8C7T5</accession>
<evidence type="ECO:0000256" key="8">
    <source>
        <dbReference type="ARBA" id="ARBA00023049"/>
    </source>
</evidence>
<keyword evidence="3 11" id="KW-0812">Transmembrane</keyword>
<dbReference type="GO" id="GO:0006508">
    <property type="term" value="P:proteolysis"/>
    <property type="evidence" value="ECO:0007669"/>
    <property type="project" value="UniProtKB-KW"/>
</dbReference>
<evidence type="ECO:0000256" key="10">
    <source>
        <dbReference type="RuleBase" id="RU003983"/>
    </source>
</evidence>
<proteinExistence type="inferred from homology"/>
<dbReference type="PANTHER" id="PTHR43221:SF2">
    <property type="entry name" value="PROTEASE HTPX HOMOLOG"/>
    <property type="match status" value="1"/>
</dbReference>
<keyword evidence="2 10" id="KW-0645">Protease</keyword>
<dbReference type="RefSeq" id="WP_162316974.1">
    <property type="nucleotide sequence ID" value="NZ_JAHQXF010000001.1"/>
</dbReference>
<evidence type="ECO:0000256" key="5">
    <source>
        <dbReference type="ARBA" id="ARBA00022801"/>
    </source>
</evidence>
<dbReference type="Pfam" id="PF01435">
    <property type="entry name" value="Peptidase_M48"/>
    <property type="match status" value="1"/>
</dbReference>
<evidence type="ECO:0000256" key="9">
    <source>
        <dbReference type="ARBA" id="ARBA00023136"/>
    </source>
</evidence>
<dbReference type="Proteomes" id="UP000766550">
    <property type="component" value="Unassembled WGS sequence"/>
</dbReference>
<dbReference type="OrthoDB" id="28389at2157"/>
<evidence type="ECO:0000256" key="1">
    <source>
        <dbReference type="ARBA" id="ARBA00022475"/>
    </source>
</evidence>
<evidence type="ECO:0000256" key="4">
    <source>
        <dbReference type="ARBA" id="ARBA00022723"/>
    </source>
</evidence>
<evidence type="ECO:0000256" key="2">
    <source>
        <dbReference type="ARBA" id="ARBA00022670"/>
    </source>
</evidence>
<dbReference type="InterPro" id="IPR050083">
    <property type="entry name" value="HtpX_protease"/>
</dbReference>
<dbReference type="EMBL" id="JAHQXF010000001">
    <property type="protein sequence ID" value="MBV0923875.1"/>
    <property type="molecule type" value="Genomic_DNA"/>
</dbReference>
<keyword evidence="8 10" id="KW-0482">Metalloprotease</keyword>
<reference evidence="13 14" key="1">
    <citation type="submission" date="2021-06" db="EMBL/GenBank/DDBJ databases">
        <title>New haloarchaea isolates fom saline soil.</title>
        <authorList>
            <person name="Duran-Viseras A."/>
            <person name="Sanchez-Porro C.S."/>
            <person name="Ventosa A."/>
        </authorList>
    </citation>
    <scope>NUCLEOTIDE SEQUENCE [LARGE SCALE GENOMIC DNA]</scope>
    <source>
        <strain evidence="13 14">JCM 183640</strain>
    </source>
</reference>
<keyword evidence="5 10" id="KW-0378">Hydrolase</keyword>
<keyword evidence="6 10" id="KW-0862">Zinc</keyword>
<sequence>MDWSPARGLRIRMAVALCLLLAAVVAATLATGAVLTLLLGGAIAIAAPNAELLTLELVLLIGGAATLALLAAVVWGERDTPRHAVRAVGARRIDDHSHPDLLTEVRAVARQADVPVPAVYVAPTDTPLSLTTGFRPANANLVMSEGLLDLLSDAEREAVLAHELAHVANRDAAVLTAVSLPVGAAERVLNLLSGPTAGVEHGEPSEADYADGLLTVGLGLVAPVWLAAQLLAASLSRTREFSADAGAVAITGDPAALASALERIDGAIAERPNRDFRTNSVAAFAIVEPSTDERGDGIFSPVRRLIGRAFATHPPTTARLDRLRELARETGEAATSGT</sequence>
<keyword evidence="1" id="KW-1003">Cell membrane</keyword>
<evidence type="ECO:0000259" key="12">
    <source>
        <dbReference type="Pfam" id="PF01435"/>
    </source>
</evidence>
<keyword evidence="9 11" id="KW-0472">Membrane</keyword>
<dbReference type="CDD" id="cd07327">
    <property type="entry name" value="M48B_HtpX_like"/>
    <property type="match status" value="1"/>
</dbReference>
<dbReference type="Gene3D" id="3.30.2010.10">
    <property type="entry name" value="Metalloproteases ('zincins'), catalytic domain"/>
    <property type="match status" value="1"/>
</dbReference>